<reference evidence="1 2" key="1">
    <citation type="journal article" date="2018" name="Syst. Appl. Microbiol.">
        <title>Characterization and high-quality draft genome sequence of Herbivorax saccincola A7, an anaerobic, alkaliphilic, thermophilic, cellulolytic, and xylanolytic bacterium.</title>
        <authorList>
            <person name="Aikawa S."/>
            <person name="Baramee S."/>
            <person name="Sermsathanaswadi J."/>
            <person name="Thianheng P."/>
            <person name="Tachaapaikoon C."/>
            <person name="Shikata A."/>
            <person name="Waeonukul R."/>
            <person name="Pason P."/>
            <person name="Ratanakhanokchai K."/>
            <person name="Kosugi A."/>
        </authorList>
    </citation>
    <scope>NUCLEOTIDE SEQUENCE [LARGE SCALE GENOMIC DNA]</scope>
    <source>
        <strain evidence="1 2">A7</strain>
    </source>
</reference>
<sequence length="194" mass="22148">MKIRISKHGFSINENSVDGSNCSLNNIIALPSISTQDGIKVVKSGNVEDSILWSELDDGTKKQIIGEYMRKVKEKIDKHKSEGNNLNVYEGVFVPPVHLGRHDAKIIKAENVLEEMAGEDVRYSYEECMHIENAKIEEKKFNEIKNGNYRCSDMEKAREQFQAEMNEMIKKAKEKYLQYVNKIASEVTNEMKGA</sequence>
<protein>
    <submittedName>
        <fullName evidence="1">Uncharacterized protein</fullName>
    </submittedName>
</protein>
<dbReference type="AlphaFoldDB" id="A0A2S8RBK0"/>
<organism evidence="1 2">
    <name type="scientific">Acetivibrio saccincola</name>
    <dbReference type="NCBI Taxonomy" id="1677857"/>
    <lineage>
        <taxon>Bacteria</taxon>
        <taxon>Bacillati</taxon>
        <taxon>Bacillota</taxon>
        <taxon>Clostridia</taxon>
        <taxon>Eubacteriales</taxon>
        <taxon>Oscillospiraceae</taxon>
        <taxon>Acetivibrio</taxon>
    </lineage>
</organism>
<evidence type="ECO:0000313" key="2">
    <source>
        <dbReference type="Proteomes" id="UP000239720"/>
    </source>
</evidence>
<gene>
    <name evidence="1" type="ORF">B9R14_10625</name>
</gene>
<comment type="caution">
    <text evidence="1">The sequence shown here is derived from an EMBL/GenBank/DDBJ whole genome shotgun (WGS) entry which is preliminary data.</text>
</comment>
<name>A0A2S8RBK0_9FIRM</name>
<dbReference type="Proteomes" id="UP000239720">
    <property type="component" value="Unassembled WGS sequence"/>
</dbReference>
<dbReference type="EMBL" id="NEMB01000003">
    <property type="protein sequence ID" value="PQQ67155.1"/>
    <property type="molecule type" value="Genomic_DNA"/>
</dbReference>
<dbReference type="RefSeq" id="WP_105368231.1">
    <property type="nucleotide sequence ID" value="NZ_NEMB01000003.1"/>
</dbReference>
<accession>A0A2S8RBK0</accession>
<evidence type="ECO:0000313" key="1">
    <source>
        <dbReference type="EMBL" id="PQQ67155.1"/>
    </source>
</evidence>
<proteinExistence type="predicted"/>